<name>A0AAN8K4R1_PATCE</name>
<evidence type="ECO:0000256" key="1">
    <source>
        <dbReference type="SAM" id="MobiDB-lite"/>
    </source>
</evidence>
<dbReference type="PANTHER" id="PTHR21258">
    <property type="entry name" value="DOCKING PROTEIN RELATED"/>
    <property type="match status" value="1"/>
</dbReference>
<dbReference type="SUPFAM" id="SSF50729">
    <property type="entry name" value="PH domain-like"/>
    <property type="match status" value="2"/>
</dbReference>
<dbReference type="GO" id="GO:0043410">
    <property type="term" value="P:positive regulation of MAPK cascade"/>
    <property type="evidence" value="ECO:0007669"/>
    <property type="project" value="TreeGrafter"/>
</dbReference>
<dbReference type="EMBL" id="JAZGQO010000006">
    <property type="protein sequence ID" value="KAK6185868.1"/>
    <property type="molecule type" value="Genomic_DNA"/>
</dbReference>
<feature type="region of interest" description="Disordered" evidence="1">
    <location>
        <begin position="544"/>
        <end position="599"/>
    </location>
</feature>
<organism evidence="4 5">
    <name type="scientific">Patella caerulea</name>
    <name type="common">Rayed Mediterranean limpet</name>
    <dbReference type="NCBI Taxonomy" id="87958"/>
    <lineage>
        <taxon>Eukaryota</taxon>
        <taxon>Metazoa</taxon>
        <taxon>Spiralia</taxon>
        <taxon>Lophotrochozoa</taxon>
        <taxon>Mollusca</taxon>
        <taxon>Gastropoda</taxon>
        <taxon>Patellogastropoda</taxon>
        <taxon>Patelloidea</taxon>
        <taxon>Patellidae</taxon>
        <taxon>Patella</taxon>
    </lineage>
</organism>
<gene>
    <name evidence="4" type="ORF">SNE40_008011</name>
</gene>
<feature type="compositionally biased region" description="Basic and acidic residues" evidence="1">
    <location>
        <begin position="370"/>
        <end position="403"/>
    </location>
</feature>
<keyword evidence="5" id="KW-1185">Reference proteome</keyword>
<dbReference type="GO" id="GO:0007169">
    <property type="term" value="P:cell surface receptor protein tyrosine kinase signaling pathway"/>
    <property type="evidence" value="ECO:0007669"/>
    <property type="project" value="TreeGrafter"/>
</dbReference>
<dbReference type="PANTHER" id="PTHR21258:SF62">
    <property type="entry name" value="INSULIN RECEPTOR SUBSTRATE 1"/>
    <property type="match status" value="1"/>
</dbReference>
<evidence type="ECO:0000259" key="2">
    <source>
        <dbReference type="PROSITE" id="PS50003"/>
    </source>
</evidence>
<protein>
    <recommendedName>
        <fullName evidence="6">IRS-type PTB domain-containing protein</fullName>
    </recommendedName>
</protein>
<evidence type="ECO:0008006" key="6">
    <source>
        <dbReference type="Google" id="ProtNLM"/>
    </source>
</evidence>
<accession>A0AAN8K4R1</accession>
<dbReference type="Gene3D" id="2.30.29.30">
    <property type="entry name" value="Pleckstrin-homology domain (PH domain)/Phosphotyrosine-binding domain (PTB)"/>
    <property type="match status" value="2"/>
</dbReference>
<dbReference type="Proteomes" id="UP001347796">
    <property type="component" value="Unassembled WGS sequence"/>
</dbReference>
<dbReference type="InterPro" id="IPR050996">
    <property type="entry name" value="Docking_Protein_DOK"/>
</dbReference>
<dbReference type="PROSITE" id="PS51064">
    <property type="entry name" value="IRS_PTB"/>
    <property type="match status" value="1"/>
</dbReference>
<dbReference type="InterPro" id="IPR002404">
    <property type="entry name" value="IRS_PTB"/>
</dbReference>
<comment type="caution">
    <text evidence="4">The sequence shown here is derived from an EMBL/GenBank/DDBJ whole genome shotgun (WGS) entry which is preliminary data.</text>
</comment>
<feature type="compositionally biased region" description="Polar residues" evidence="1">
    <location>
        <begin position="359"/>
        <end position="369"/>
    </location>
</feature>
<evidence type="ECO:0000313" key="4">
    <source>
        <dbReference type="EMBL" id="KAK6185868.1"/>
    </source>
</evidence>
<evidence type="ECO:0000313" key="5">
    <source>
        <dbReference type="Proteomes" id="UP001347796"/>
    </source>
</evidence>
<dbReference type="InterPro" id="IPR001849">
    <property type="entry name" value="PH_domain"/>
</dbReference>
<proteinExistence type="predicted"/>
<dbReference type="GO" id="GO:0007265">
    <property type="term" value="P:Ras protein signal transduction"/>
    <property type="evidence" value="ECO:0007669"/>
    <property type="project" value="TreeGrafter"/>
</dbReference>
<dbReference type="SMART" id="SM01244">
    <property type="entry name" value="IRS"/>
    <property type="match status" value="1"/>
</dbReference>
<dbReference type="Pfam" id="PF00169">
    <property type="entry name" value="PH"/>
    <property type="match status" value="1"/>
</dbReference>
<feature type="region of interest" description="Disordered" evidence="1">
    <location>
        <begin position="258"/>
        <end position="320"/>
    </location>
</feature>
<reference evidence="4 5" key="1">
    <citation type="submission" date="2024-01" db="EMBL/GenBank/DDBJ databases">
        <title>The genome of the rayed Mediterranean limpet Patella caerulea (Linnaeus, 1758).</title>
        <authorList>
            <person name="Anh-Thu Weber A."/>
            <person name="Halstead-Nussloch G."/>
        </authorList>
    </citation>
    <scope>NUCLEOTIDE SEQUENCE [LARGE SCALE GENOMIC DNA]</scope>
    <source>
        <strain evidence="4">AATW-2023a</strain>
        <tissue evidence="4">Whole specimen</tissue>
    </source>
</reference>
<dbReference type="CDD" id="cd00821">
    <property type="entry name" value="PH"/>
    <property type="match status" value="1"/>
</dbReference>
<dbReference type="GO" id="GO:0005737">
    <property type="term" value="C:cytoplasm"/>
    <property type="evidence" value="ECO:0007669"/>
    <property type="project" value="TreeGrafter"/>
</dbReference>
<dbReference type="Pfam" id="PF02174">
    <property type="entry name" value="IRS"/>
    <property type="match status" value="1"/>
</dbReference>
<dbReference type="InterPro" id="IPR011993">
    <property type="entry name" value="PH-like_dom_sf"/>
</dbReference>
<dbReference type="AlphaFoldDB" id="A0AAN8K4R1"/>
<evidence type="ECO:0000259" key="3">
    <source>
        <dbReference type="PROSITE" id="PS51064"/>
    </source>
</evidence>
<dbReference type="PROSITE" id="PS50003">
    <property type="entry name" value="PH_DOMAIN"/>
    <property type="match status" value="1"/>
</dbReference>
<dbReference type="SMART" id="SM00233">
    <property type="entry name" value="PH"/>
    <property type="match status" value="1"/>
</dbReference>
<feature type="region of interest" description="Disordered" evidence="1">
    <location>
        <begin position="355"/>
        <end position="435"/>
    </location>
</feature>
<sequence length="635" mass="71215">MDKSSSTELKSGYLLSIQKGILGTKANKKWCILLTTGISSCLQLHDSKEKLSSPKPIDLDKIVSVEKLKNEQGFEVGVKKEKYIFRCEDSNNEDLWIHAFNKILRSKTPQQVGDRTSVISRNDDTIILDDNMLYESLDAPPMFSVTIEMNESAETCQLQKDKTYFLAVNKYNIALLDHPSKQILYQWPYQYIRRFGRHAGLFHIFAGRRCPSGAGDFNIITDEGDAIFESIRKFTQTQRSQGMDENQDYQADAAAFKKTPPKSGMTVSSSEPPSLPPQVKKPTPVKAEMPSEATTRTKSQEGVKKVLTSSSNNSSSAVNQEFKQELDEKLIKQSLSVDETKPVYKGTIENNCVGEAHSTHFQASATNPQGKKDKKDKERERREEKEKKEREKQEEKRLKEEKKKDKKKGKDKAAAPPVKPKPNIHNPSPLYEEMDDLLVPRHPQPKNVKAAPHFYEDVDEGVARASGAYAEASNRKVQIPANEENGNFYSNVEDMAGNKSQEIVAYAEPEGKRSDAWRQFGANEDDNDHVEVYVNIKNAATEGAPNFNDKPFHLQDDEEDETYDSFSTKTTSEETENIYGMSSGKVLDENPSAGHSASGGYEEVPIIVSVKALSDFKKPVLVLDGTEYPGESTDN</sequence>
<feature type="domain" description="IRS-type PTB" evidence="3">
    <location>
        <begin position="139"/>
        <end position="245"/>
    </location>
</feature>
<feature type="domain" description="PH" evidence="2">
    <location>
        <begin position="7"/>
        <end position="105"/>
    </location>
</feature>
<dbReference type="SMART" id="SM00310">
    <property type="entry name" value="PTBI"/>
    <property type="match status" value="1"/>
</dbReference>